<accession>A0A1R3KWZ3</accession>
<gene>
    <name evidence="2" type="ORF">CCACVL1_00379</name>
</gene>
<comment type="caution">
    <text evidence="2">The sequence shown here is derived from an EMBL/GenBank/DDBJ whole genome shotgun (WGS) entry which is preliminary data.</text>
</comment>
<dbReference type="OrthoDB" id="10392916at2759"/>
<protein>
    <submittedName>
        <fullName evidence="2">Transcription factor TT2-like protein</fullName>
    </submittedName>
</protein>
<evidence type="ECO:0000256" key="1">
    <source>
        <dbReference type="SAM" id="MobiDB-lite"/>
    </source>
</evidence>
<dbReference type="Proteomes" id="UP000188268">
    <property type="component" value="Unassembled WGS sequence"/>
</dbReference>
<reference evidence="2 3" key="1">
    <citation type="submission" date="2013-09" db="EMBL/GenBank/DDBJ databases">
        <title>Corchorus capsularis genome sequencing.</title>
        <authorList>
            <person name="Alam M."/>
            <person name="Haque M.S."/>
            <person name="Islam M.S."/>
            <person name="Emdad E.M."/>
            <person name="Islam M.M."/>
            <person name="Ahmed B."/>
            <person name="Halim A."/>
            <person name="Hossen Q.M.M."/>
            <person name="Hossain M.Z."/>
            <person name="Ahmed R."/>
            <person name="Khan M.M."/>
            <person name="Islam R."/>
            <person name="Rashid M.M."/>
            <person name="Khan S.A."/>
            <person name="Rahman M.S."/>
            <person name="Alam M."/>
        </authorList>
    </citation>
    <scope>NUCLEOTIDE SEQUENCE [LARGE SCALE GENOMIC DNA]</scope>
    <source>
        <strain evidence="3">cv. CVL-1</strain>
        <tissue evidence="2">Whole seedling</tissue>
    </source>
</reference>
<evidence type="ECO:0000313" key="2">
    <source>
        <dbReference type="EMBL" id="OMP11633.1"/>
    </source>
</evidence>
<name>A0A1R3KWZ3_COCAP</name>
<feature type="compositionally biased region" description="Polar residues" evidence="1">
    <location>
        <begin position="46"/>
        <end position="57"/>
    </location>
</feature>
<dbReference type="EMBL" id="AWWV01001075">
    <property type="protein sequence ID" value="OMP11633.1"/>
    <property type="molecule type" value="Genomic_DNA"/>
</dbReference>
<evidence type="ECO:0000313" key="3">
    <source>
        <dbReference type="Proteomes" id="UP000188268"/>
    </source>
</evidence>
<feature type="region of interest" description="Disordered" evidence="1">
    <location>
        <begin position="40"/>
        <end position="62"/>
    </location>
</feature>
<dbReference type="Gramene" id="OMP11633">
    <property type="protein sequence ID" value="OMP11633"/>
    <property type="gene ID" value="CCACVL1_00379"/>
</dbReference>
<keyword evidence="3" id="KW-1185">Reference proteome</keyword>
<proteinExistence type="predicted"/>
<dbReference type="STRING" id="210143.A0A1R3KWZ3"/>
<dbReference type="OMA" id="SEEMFQD"/>
<sequence length="170" mass="18895">MAPSAGKSSTHVVRTRAIRCSHKVFIDYPLPLHPHAKKQIFDPNFDTKTSSEPSTNGDCLDQIPQLFDHEDQNNNNDDDSSDFMLDFNMGEFSLSDLLKSDFAELDNSINDETLSPSTSSDQQAAAEAAVPLVFSEEMFQDWSSSSQQNVASNLHSLAPFLDCGEEWFAE</sequence>
<organism evidence="2 3">
    <name type="scientific">Corchorus capsularis</name>
    <name type="common">Jute</name>
    <dbReference type="NCBI Taxonomy" id="210143"/>
    <lineage>
        <taxon>Eukaryota</taxon>
        <taxon>Viridiplantae</taxon>
        <taxon>Streptophyta</taxon>
        <taxon>Embryophyta</taxon>
        <taxon>Tracheophyta</taxon>
        <taxon>Spermatophyta</taxon>
        <taxon>Magnoliopsida</taxon>
        <taxon>eudicotyledons</taxon>
        <taxon>Gunneridae</taxon>
        <taxon>Pentapetalae</taxon>
        <taxon>rosids</taxon>
        <taxon>malvids</taxon>
        <taxon>Malvales</taxon>
        <taxon>Malvaceae</taxon>
        <taxon>Grewioideae</taxon>
        <taxon>Apeibeae</taxon>
        <taxon>Corchorus</taxon>
    </lineage>
</organism>
<dbReference type="AlphaFoldDB" id="A0A1R3KWZ3"/>